<reference evidence="3 4" key="1">
    <citation type="submission" date="2018-08" db="EMBL/GenBank/DDBJ databases">
        <title>Isolation, diversity and antifungal activity of Actinobacteria from cow dung.</title>
        <authorList>
            <person name="Ling L."/>
        </authorList>
    </citation>
    <scope>NUCLEOTIDE SEQUENCE [LARGE SCALE GENOMIC DNA]</scope>
    <source>
        <strain evidence="3 4">NEAU-LLE</strain>
    </source>
</reference>
<dbReference type="Proteomes" id="UP000262172">
    <property type="component" value="Unassembled WGS sequence"/>
</dbReference>
<feature type="transmembrane region" description="Helical" evidence="1">
    <location>
        <begin position="42"/>
        <end position="60"/>
    </location>
</feature>
<accession>A0A371NWV2</accession>
<keyword evidence="3" id="KW-0255">Endonuclease</keyword>
<keyword evidence="1" id="KW-1133">Transmembrane helix</keyword>
<dbReference type="InterPro" id="IPR036691">
    <property type="entry name" value="Endo/exonu/phosph_ase_sf"/>
</dbReference>
<dbReference type="InterPro" id="IPR005135">
    <property type="entry name" value="Endo/exonuclease/phosphatase"/>
</dbReference>
<feature type="domain" description="Endonuclease/exonuclease/phosphatase" evidence="2">
    <location>
        <begin position="107"/>
        <end position="329"/>
    </location>
</feature>
<gene>
    <name evidence="3" type="ORF">DY023_03010</name>
</gene>
<dbReference type="OrthoDB" id="2340043at2"/>
<keyword evidence="1" id="KW-0472">Membrane</keyword>
<evidence type="ECO:0000259" key="2">
    <source>
        <dbReference type="Pfam" id="PF03372"/>
    </source>
</evidence>
<name>A0A371NWV2_9MICO</name>
<dbReference type="Gene3D" id="3.60.10.10">
    <property type="entry name" value="Endonuclease/exonuclease/phosphatase"/>
    <property type="match status" value="1"/>
</dbReference>
<comment type="caution">
    <text evidence="3">The sequence shown here is derived from an EMBL/GenBank/DDBJ whole genome shotgun (WGS) entry which is preliminary data.</text>
</comment>
<evidence type="ECO:0000313" key="3">
    <source>
        <dbReference type="EMBL" id="REJ07623.1"/>
    </source>
</evidence>
<keyword evidence="4" id="KW-1185">Reference proteome</keyword>
<feature type="transmembrane region" description="Helical" evidence="1">
    <location>
        <begin position="67"/>
        <end position="88"/>
    </location>
</feature>
<keyword evidence="1" id="KW-0812">Transmembrane</keyword>
<evidence type="ECO:0000256" key="1">
    <source>
        <dbReference type="SAM" id="Phobius"/>
    </source>
</evidence>
<protein>
    <submittedName>
        <fullName evidence="3">Endonuclease/exonuclease/phosphatase family protein</fullName>
    </submittedName>
</protein>
<keyword evidence="3" id="KW-0378">Hydrolase</keyword>
<sequence length="340" mass="35803">MFRLLGLLLTVLYAIAAAVVVWPQFFRLEQTFPVAQLVASRGALLIAFAVVGVLSLLLMIARPLRGFAASLLVVSIIAGAAVGVIGGLRGLSAGSLPEKAEDSVRVMTWNTRGEAASADTIARTAVEQKADIVTLPETADGVGERIAVLMRESGRPMWVHNVNIRPDVQNGPQAWQTTVLISPALGDYSVIQSSTDGSSNTKSVPSVVAMPVDGHGPTVVAVHAVAPRQDAMDEWRTDLQWIADQCPKGDFILAGDFNATIDHMARLGVDGGDMGRCQDVATRTGTGMWGTWPSSIPALLSAPIDHIMASANWTPTGSLVIDDAAGSDHRALVAQLDPAS</sequence>
<dbReference type="RefSeq" id="WP_116240868.1">
    <property type="nucleotide sequence ID" value="NZ_QUAB01000015.1"/>
</dbReference>
<keyword evidence="3" id="KW-0540">Nuclease</keyword>
<proteinExistence type="predicted"/>
<keyword evidence="3" id="KW-0269">Exonuclease</keyword>
<dbReference type="Pfam" id="PF03372">
    <property type="entry name" value="Exo_endo_phos"/>
    <property type="match status" value="1"/>
</dbReference>
<dbReference type="AlphaFoldDB" id="A0A371NWV2"/>
<dbReference type="GO" id="GO:0004527">
    <property type="term" value="F:exonuclease activity"/>
    <property type="evidence" value="ECO:0007669"/>
    <property type="project" value="UniProtKB-KW"/>
</dbReference>
<dbReference type="SUPFAM" id="SSF56219">
    <property type="entry name" value="DNase I-like"/>
    <property type="match status" value="1"/>
</dbReference>
<evidence type="ECO:0000313" key="4">
    <source>
        <dbReference type="Proteomes" id="UP000262172"/>
    </source>
</evidence>
<dbReference type="EMBL" id="QUAB01000015">
    <property type="protein sequence ID" value="REJ07623.1"/>
    <property type="molecule type" value="Genomic_DNA"/>
</dbReference>
<dbReference type="GO" id="GO:0004519">
    <property type="term" value="F:endonuclease activity"/>
    <property type="evidence" value="ECO:0007669"/>
    <property type="project" value="UniProtKB-KW"/>
</dbReference>
<organism evidence="3 4">
    <name type="scientific">Microbacterium bovistercoris</name>
    <dbReference type="NCBI Taxonomy" id="2293570"/>
    <lineage>
        <taxon>Bacteria</taxon>
        <taxon>Bacillati</taxon>
        <taxon>Actinomycetota</taxon>
        <taxon>Actinomycetes</taxon>
        <taxon>Micrococcales</taxon>
        <taxon>Microbacteriaceae</taxon>
        <taxon>Microbacterium</taxon>
    </lineage>
</organism>